<keyword evidence="6" id="KW-0808">Transferase</keyword>
<dbReference type="PANTHER" id="PTHR43586:SF24">
    <property type="entry name" value="BLR4730 PROTEIN"/>
    <property type="match status" value="1"/>
</dbReference>
<dbReference type="InterPro" id="IPR015424">
    <property type="entry name" value="PyrdxlP-dep_Trfase"/>
</dbReference>
<dbReference type="InterPro" id="IPR015422">
    <property type="entry name" value="PyrdxlP-dep_Trfase_small"/>
</dbReference>
<dbReference type="Pfam" id="PF00266">
    <property type="entry name" value="Aminotran_5"/>
    <property type="match status" value="1"/>
</dbReference>
<evidence type="ECO:0000256" key="1">
    <source>
        <dbReference type="ARBA" id="ARBA00001933"/>
    </source>
</evidence>
<keyword evidence="7" id="KW-1185">Reference proteome</keyword>
<dbReference type="RefSeq" id="WP_124347465.1">
    <property type="nucleotide sequence ID" value="NZ_CP027706.1"/>
</dbReference>
<dbReference type="Gene3D" id="3.90.1150.10">
    <property type="entry name" value="Aspartate Aminotransferase, domain 1"/>
    <property type="match status" value="1"/>
</dbReference>
<evidence type="ECO:0000259" key="5">
    <source>
        <dbReference type="Pfam" id="PF00266"/>
    </source>
</evidence>
<keyword evidence="2" id="KW-0663">Pyridoxal phosphate</keyword>
<dbReference type="SUPFAM" id="SSF53383">
    <property type="entry name" value="PLP-dependent transferases"/>
    <property type="match status" value="1"/>
</dbReference>
<comment type="cofactor">
    <cofactor evidence="1 4">
        <name>pyridoxal 5'-phosphate</name>
        <dbReference type="ChEBI" id="CHEBI:597326"/>
    </cofactor>
</comment>
<gene>
    <name evidence="6" type="ORF">KSS89_26475</name>
</gene>
<dbReference type="InterPro" id="IPR020578">
    <property type="entry name" value="Aminotrans_V_PyrdxlP_BS"/>
</dbReference>
<evidence type="ECO:0000313" key="7">
    <source>
        <dbReference type="Proteomes" id="UP000693952"/>
    </source>
</evidence>
<accession>A0ABX8MNT9</accession>
<organism evidence="6 7">
    <name type="scientific">Pseudomonas sessilinigenes</name>
    <dbReference type="NCBI Taxonomy" id="658629"/>
    <lineage>
        <taxon>Bacteria</taxon>
        <taxon>Pseudomonadati</taxon>
        <taxon>Pseudomonadota</taxon>
        <taxon>Gammaproteobacteria</taxon>
        <taxon>Pseudomonadales</taxon>
        <taxon>Pseudomonadaceae</taxon>
        <taxon>Pseudomonas</taxon>
    </lineage>
</organism>
<feature type="domain" description="Aminotransferase class V" evidence="5">
    <location>
        <begin position="47"/>
        <end position="363"/>
    </location>
</feature>
<name>A0ABX8MNT9_9PSED</name>
<sequence length="373" mass="40483">MSLVHLNTAGAGLMSAATVEAMRGFIDGEADQGSYETELQYADLLGHGLYERAAQMLNAPRANIGLFSSATEAWAGILSKLEFPLGCRVWVSSSEYAANLIFFNFLKQSRGVRVEVIPRTAQSPLDLDWVRRHLGGDVFLVSVSHIPSCCGVVNPVEALGAILREHPAYYVVDACQSMGQLALDVRDMHCDLLTGAGRKFLCGPRGSGIAYVSNRLLGDLTLNFADLHTARTNGQVNRIDVLDARVLEIAEKSFSALVGLHQALGEYLADRERLANEAYTLLSSELARLPGLRLLCAEYRQSGIVSFVPERGTAQEFVARAREAGVNLWAGTAAHTPLLLADLPASHFVRASVGRRVSVAQVELALERIRPLL</sequence>
<evidence type="ECO:0000256" key="3">
    <source>
        <dbReference type="RuleBase" id="RU004075"/>
    </source>
</evidence>
<dbReference type="GO" id="GO:0008483">
    <property type="term" value="F:transaminase activity"/>
    <property type="evidence" value="ECO:0007669"/>
    <property type="project" value="UniProtKB-KW"/>
</dbReference>
<dbReference type="EMBL" id="CP077074">
    <property type="protein sequence ID" value="QXH39731.1"/>
    <property type="molecule type" value="Genomic_DNA"/>
</dbReference>
<dbReference type="PROSITE" id="PS00595">
    <property type="entry name" value="AA_TRANSFER_CLASS_5"/>
    <property type="match status" value="1"/>
</dbReference>
<comment type="similarity">
    <text evidence="3">Belongs to the class-V pyridoxal-phosphate-dependent aminotransferase family.</text>
</comment>
<dbReference type="Proteomes" id="UP000693952">
    <property type="component" value="Chromosome"/>
</dbReference>
<reference evidence="6" key="1">
    <citation type="submission" date="2021-06" db="EMBL/GenBank/DDBJ databases">
        <title>Updating the genus Pseudomonas: Description of 43 new species and partition of the Pseudomonas putida group.</title>
        <authorList>
            <person name="Girard L."/>
            <person name="Lood C."/>
            <person name="Vandamme P."/>
            <person name="Rokni-Zadeh H."/>
            <person name="van Noort V."/>
            <person name="Hofte M."/>
            <person name="Lavigne R."/>
            <person name="De Mot R."/>
        </authorList>
    </citation>
    <scope>NUCLEOTIDE SEQUENCE</scope>
    <source>
        <strain evidence="6">CMR12a</strain>
    </source>
</reference>
<evidence type="ECO:0000256" key="2">
    <source>
        <dbReference type="ARBA" id="ARBA00022898"/>
    </source>
</evidence>
<dbReference type="InterPro" id="IPR015421">
    <property type="entry name" value="PyrdxlP-dep_Trfase_major"/>
</dbReference>
<dbReference type="PANTHER" id="PTHR43586">
    <property type="entry name" value="CYSTEINE DESULFURASE"/>
    <property type="match status" value="1"/>
</dbReference>
<proteinExistence type="inferred from homology"/>
<dbReference type="InterPro" id="IPR000192">
    <property type="entry name" value="Aminotrans_V_dom"/>
</dbReference>
<keyword evidence="6" id="KW-0032">Aminotransferase</keyword>
<evidence type="ECO:0000313" key="6">
    <source>
        <dbReference type="EMBL" id="QXH39731.1"/>
    </source>
</evidence>
<dbReference type="Gene3D" id="3.40.640.10">
    <property type="entry name" value="Type I PLP-dependent aspartate aminotransferase-like (Major domain)"/>
    <property type="match status" value="1"/>
</dbReference>
<evidence type="ECO:0000256" key="4">
    <source>
        <dbReference type="RuleBase" id="RU004504"/>
    </source>
</evidence>
<protein>
    <submittedName>
        <fullName evidence="6">Aminotransferase class V-fold PLP-dependent enzyme</fullName>
    </submittedName>
</protein>